<reference evidence="8" key="1">
    <citation type="submission" date="2022-12" db="EMBL/GenBank/DDBJ databases">
        <authorList>
            <person name="Brejova B."/>
        </authorList>
    </citation>
    <scope>NUCLEOTIDE SEQUENCE</scope>
</reference>
<dbReference type="GO" id="GO:0005737">
    <property type="term" value="C:cytoplasm"/>
    <property type="evidence" value="ECO:0007669"/>
    <property type="project" value="TreeGrafter"/>
</dbReference>
<organism evidence="8 9">
    <name type="scientific">Candida verbasci</name>
    <dbReference type="NCBI Taxonomy" id="1227364"/>
    <lineage>
        <taxon>Eukaryota</taxon>
        <taxon>Fungi</taxon>
        <taxon>Dikarya</taxon>
        <taxon>Ascomycota</taxon>
        <taxon>Saccharomycotina</taxon>
        <taxon>Pichiomycetes</taxon>
        <taxon>Debaryomycetaceae</taxon>
        <taxon>Candida/Lodderomyces clade</taxon>
        <taxon>Candida</taxon>
    </lineage>
</organism>
<dbReference type="InterPro" id="IPR004583">
    <property type="entry name" value="DNA_repair_Rad4"/>
</dbReference>
<dbReference type="InterPro" id="IPR018326">
    <property type="entry name" value="Rad4_beta-hairpin_dom1"/>
</dbReference>
<evidence type="ECO:0000313" key="8">
    <source>
        <dbReference type="EMBL" id="CAI5759526.1"/>
    </source>
</evidence>
<dbReference type="Pfam" id="PF10405">
    <property type="entry name" value="BHD_3"/>
    <property type="match status" value="1"/>
</dbReference>
<keyword evidence="5" id="KW-0539">Nucleus</keyword>
<dbReference type="InterPro" id="IPR018325">
    <property type="entry name" value="Rad4/PNGase_transGLS-fold"/>
</dbReference>
<keyword evidence="4" id="KW-0234">DNA repair</keyword>
<evidence type="ECO:0000256" key="1">
    <source>
        <dbReference type="ARBA" id="ARBA00004123"/>
    </source>
</evidence>
<evidence type="ECO:0000313" key="9">
    <source>
        <dbReference type="Proteomes" id="UP001152885"/>
    </source>
</evidence>
<evidence type="ECO:0000256" key="5">
    <source>
        <dbReference type="ARBA" id="ARBA00023242"/>
    </source>
</evidence>
<accession>A0A9W4XBJ0</accession>
<evidence type="ECO:0000256" key="2">
    <source>
        <dbReference type="ARBA" id="ARBA00009525"/>
    </source>
</evidence>
<dbReference type="Gene3D" id="3.30.70.2460">
    <property type="entry name" value="Rad4, beta-hairpin domain BHD3"/>
    <property type="match status" value="1"/>
</dbReference>
<feature type="domain" description="Rad4 beta-hairpin" evidence="7">
    <location>
        <begin position="517"/>
        <end position="590"/>
    </location>
</feature>
<dbReference type="GO" id="GO:0006298">
    <property type="term" value="P:mismatch repair"/>
    <property type="evidence" value="ECO:0007669"/>
    <property type="project" value="TreeGrafter"/>
</dbReference>
<dbReference type="InterPro" id="IPR018328">
    <property type="entry name" value="Rad4_beta-hairpin_dom3"/>
</dbReference>
<dbReference type="Proteomes" id="UP001152885">
    <property type="component" value="Unassembled WGS sequence"/>
</dbReference>
<evidence type="ECO:0000256" key="3">
    <source>
        <dbReference type="ARBA" id="ARBA00022763"/>
    </source>
</evidence>
<dbReference type="GO" id="GO:0006289">
    <property type="term" value="P:nucleotide-excision repair"/>
    <property type="evidence" value="ECO:0007669"/>
    <property type="project" value="InterPro"/>
</dbReference>
<comment type="similarity">
    <text evidence="2">Belongs to the XPC family.</text>
</comment>
<evidence type="ECO:0000259" key="7">
    <source>
        <dbReference type="SMART" id="SM01032"/>
    </source>
</evidence>
<dbReference type="GO" id="GO:0000111">
    <property type="term" value="C:nucleotide-excision repair factor 2 complex"/>
    <property type="evidence" value="ECO:0007669"/>
    <property type="project" value="TreeGrafter"/>
</dbReference>
<sequence>MSLFINDDDNDDDEGIFNYDIHFESPNKKQKVTLEEADFDIDTENLNDSDFEDVNLDGQENQPQEFTINLSLHKQKLKHLIQQKKQRVSLQYLSMISYILHAKFRNNLLSDRKVLKVLRKMVPDSFNKHYKKFKKNGNDELLVYLIKYLIKWFRKNFKHDSNGIRVLGYQRTAGEYPNNAKHINNVSDLISIIKKFQHNRDTGAQIFTAVLRSLGFEARLVFSLPLLSMSRTTKTQPKLDASILKANKDNDLLYPYFWTELINPLDHSELFVVETQCFFETEKHLIRLKRFNSKKNLYTPEYYPNLNQFCQMSMHYVLAFNNDNLIIDVSPRYMKNIAYRYFKLLDLRTDLGKSSLLLQSLIRIMNRRRHYTNDDYMELTALLNISMNNVTIPETYSAMKKSLNFATQDSLRSNEVIPSGIEPLKIIKFNNRSQPVYFKDVVITGKSEQQWKFLGRSIKPHEIGKPIKSIIASPRTINNRRIFNQNQLEDPNLNYIQLYSFSQTCPYIKPRVDGAIIPRNRYGNIEIFRDTMIPEKCIWLQLSDIENILKFKFQYVPVVVGFIFKENRAIPKKSGVLILKSDEIEVKKFWLTERIKQCKLEALEKNIHLLNMWYKFIKTLRVKKHLDNNFGYV</sequence>
<dbReference type="InterPro" id="IPR036985">
    <property type="entry name" value="Transglutaminase-like_sf"/>
</dbReference>
<dbReference type="SUPFAM" id="SSF54001">
    <property type="entry name" value="Cysteine proteinases"/>
    <property type="match status" value="1"/>
</dbReference>
<dbReference type="InterPro" id="IPR038765">
    <property type="entry name" value="Papain-like_cys_pep_sf"/>
</dbReference>
<gene>
    <name evidence="8" type="ORF">CANVERA_P4037</name>
</gene>
<dbReference type="SMART" id="SM01031">
    <property type="entry name" value="BHD_2"/>
    <property type="match status" value="1"/>
</dbReference>
<dbReference type="EMBL" id="CANTUO010000004">
    <property type="protein sequence ID" value="CAI5759526.1"/>
    <property type="molecule type" value="Genomic_DNA"/>
</dbReference>
<evidence type="ECO:0000259" key="6">
    <source>
        <dbReference type="SMART" id="SM01031"/>
    </source>
</evidence>
<name>A0A9W4XBJ0_9ASCO</name>
<keyword evidence="9" id="KW-1185">Reference proteome</keyword>
<evidence type="ECO:0000256" key="4">
    <source>
        <dbReference type="ARBA" id="ARBA00023204"/>
    </source>
</evidence>
<dbReference type="SMART" id="SM01032">
    <property type="entry name" value="BHD_3"/>
    <property type="match status" value="1"/>
</dbReference>
<dbReference type="Pfam" id="PF10404">
    <property type="entry name" value="BHD_2"/>
    <property type="match status" value="1"/>
</dbReference>
<dbReference type="Pfam" id="PF03835">
    <property type="entry name" value="Rad4"/>
    <property type="match status" value="1"/>
</dbReference>
<dbReference type="GO" id="GO:0003697">
    <property type="term" value="F:single-stranded DNA binding"/>
    <property type="evidence" value="ECO:0007669"/>
    <property type="project" value="TreeGrafter"/>
</dbReference>
<dbReference type="InterPro" id="IPR018327">
    <property type="entry name" value="BHD_2"/>
</dbReference>
<dbReference type="PANTHER" id="PTHR12135:SF2">
    <property type="entry name" value="DNA REPAIR PROTEIN RAD34"/>
    <property type="match status" value="1"/>
</dbReference>
<dbReference type="InterPro" id="IPR042488">
    <property type="entry name" value="Rad4_BHD3_sf"/>
</dbReference>
<dbReference type="GO" id="GO:0071942">
    <property type="term" value="C:XPC complex"/>
    <property type="evidence" value="ECO:0007669"/>
    <property type="project" value="TreeGrafter"/>
</dbReference>
<keyword evidence="3" id="KW-0227">DNA damage</keyword>
<dbReference type="Pfam" id="PF10403">
    <property type="entry name" value="BHD_1"/>
    <property type="match status" value="1"/>
</dbReference>
<comment type="caution">
    <text evidence="8">The sequence shown here is derived from an EMBL/GenBank/DDBJ whole genome shotgun (WGS) entry which is preliminary data.</text>
</comment>
<protein>
    <submittedName>
        <fullName evidence="8">Uncharacterized protein</fullName>
    </submittedName>
</protein>
<comment type="subcellular location">
    <subcellularLocation>
        <location evidence="1">Nucleus</location>
    </subcellularLocation>
</comment>
<dbReference type="AlphaFoldDB" id="A0A9W4XBJ0"/>
<feature type="domain" description="Rad4 beta-hairpin" evidence="6">
    <location>
        <begin position="445"/>
        <end position="510"/>
    </location>
</feature>
<dbReference type="GO" id="GO:0003684">
    <property type="term" value="F:damaged DNA binding"/>
    <property type="evidence" value="ECO:0007669"/>
    <property type="project" value="InterPro"/>
</dbReference>
<proteinExistence type="inferred from homology"/>
<dbReference type="OrthoDB" id="300780at2759"/>
<dbReference type="Gene3D" id="3.90.260.10">
    <property type="entry name" value="Transglutaminase-like"/>
    <property type="match status" value="1"/>
</dbReference>
<dbReference type="PANTHER" id="PTHR12135">
    <property type="entry name" value="DNA REPAIR PROTEIN XP-C / RAD4"/>
    <property type="match status" value="1"/>
</dbReference>